<gene>
    <name evidence="1" type="ordered locus">CT0783</name>
</gene>
<dbReference type="STRING" id="194439.CT0783"/>
<dbReference type="AlphaFoldDB" id="Q8KEA6"/>
<name>Q8KEA6_CHLTE</name>
<sequence>MLTTSIPLLPFHFHHQMLYRSLSPNAEEYGVFSCLNAETYNWQAGLN</sequence>
<dbReference type="HOGENOM" id="CLU_3166167_0_0_10"/>
<dbReference type="Proteomes" id="UP000001007">
    <property type="component" value="Chromosome"/>
</dbReference>
<reference evidence="1 2" key="1">
    <citation type="journal article" date="2002" name="Proc. Natl. Acad. Sci. U.S.A.">
        <title>The complete genome sequence of Chlorobium tepidum TLS, a photosynthetic, anaerobic, green-sulfur bacterium.</title>
        <authorList>
            <person name="Eisen J.A."/>
            <person name="Nelson K.E."/>
            <person name="Paulsen I.T."/>
            <person name="Heidelberg J.F."/>
            <person name="Wu M."/>
            <person name="Dodson R.J."/>
            <person name="Deboy R."/>
            <person name="Gwinn M.L."/>
            <person name="Nelson W.C."/>
            <person name="Haft D.H."/>
            <person name="Hickey E.K."/>
            <person name="Peterson J.D."/>
            <person name="Durkin A.S."/>
            <person name="Kolonay J.L."/>
            <person name="Yang F."/>
            <person name="Holt I."/>
            <person name="Umayam L.A."/>
            <person name="Mason T."/>
            <person name="Brenner M."/>
            <person name="Shea T.P."/>
            <person name="Parksey D."/>
            <person name="Nierman W.C."/>
            <person name="Feldblyum T.V."/>
            <person name="Hansen C.L."/>
            <person name="Craven M.B."/>
            <person name="Radune D."/>
            <person name="Vamathevan J."/>
            <person name="Khouri H."/>
            <person name="White O."/>
            <person name="Gruber T.M."/>
            <person name="Ketchum K.A."/>
            <person name="Venter J.C."/>
            <person name="Tettelin H."/>
            <person name="Bryant D.A."/>
            <person name="Fraser C.M."/>
        </authorList>
    </citation>
    <scope>NUCLEOTIDE SEQUENCE [LARGE SCALE GENOMIC DNA]</scope>
    <source>
        <strain evidence="2">ATCC 49652 / DSM 12025 / NBRC 103806 / TLS</strain>
    </source>
</reference>
<accession>Q8KEA6</accession>
<dbReference type="KEGG" id="cte:CT0783"/>
<keyword evidence="2" id="KW-1185">Reference proteome</keyword>
<protein>
    <submittedName>
        <fullName evidence="1">Uncharacterized protein</fullName>
    </submittedName>
</protein>
<dbReference type="EnsemblBacteria" id="AAM72020">
    <property type="protein sequence ID" value="AAM72020"/>
    <property type="gene ID" value="CT0783"/>
</dbReference>
<evidence type="ECO:0000313" key="2">
    <source>
        <dbReference type="Proteomes" id="UP000001007"/>
    </source>
</evidence>
<proteinExistence type="predicted"/>
<evidence type="ECO:0000313" key="1">
    <source>
        <dbReference type="EMBL" id="AAM72020.1"/>
    </source>
</evidence>
<organism evidence="1 2">
    <name type="scientific">Chlorobaculum tepidum (strain ATCC 49652 / DSM 12025 / NBRC 103806 / TLS)</name>
    <name type="common">Chlorobium tepidum</name>
    <dbReference type="NCBI Taxonomy" id="194439"/>
    <lineage>
        <taxon>Bacteria</taxon>
        <taxon>Pseudomonadati</taxon>
        <taxon>Chlorobiota</taxon>
        <taxon>Chlorobiia</taxon>
        <taxon>Chlorobiales</taxon>
        <taxon>Chlorobiaceae</taxon>
        <taxon>Chlorobaculum</taxon>
    </lineage>
</organism>
<dbReference type="EMBL" id="AE006470">
    <property type="protein sequence ID" value="AAM72020.1"/>
    <property type="molecule type" value="Genomic_DNA"/>
</dbReference>